<evidence type="ECO:0000256" key="3">
    <source>
        <dbReference type="ARBA" id="ARBA00022692"/>
    </source>
</evidence>
<feature type="binding site" evidence="8">
    <location>
        <position position="217"/>
    </location>
    <ligand>
        <name>Zn(2+)</name>
        <dbReference type="ChEBI" id="CHEBI:29105"/>
        <note>catalytic</note>
    </ligand>
</feature>
<comment type="similarity">
    <text evidence="2">Belongs to the alkaline ceramidase family.</text>
</comment>
<feature type="transmembrane region" description="Helical" evidence="9">
    <location>
        <begin position="218"/>
        <end position="241"/>
    </location>
</feature>
<sequence>MAPVVRGGYWGDITSSVDWCEENYEWTPYIAEFFNAWSSLAMVFLGESCAHMNPTGHKGFTVLSRTITVVGIGSWLFHATLKYQMQMLDELPMLWSVATALYMTLVTQTNISTQRLQQVLGLWTLVVTAVTAGCSGQVQFLLFQFSFNICTVVVGYMLWRAKRGLDAARMGHIGRLFVDGSKVYLCAAAVWLIDTNLCPYINGHDLRSVLPVNLQLHAWWHVLVSFGLTYLVVLMMAHYCVVNSIPFKFKRVLYIFPYICAAQEK</sequence>
<feature type="binding site" evidence="7">
    <location>
        <position position="18"/>
    </location>
    <ligand>
        <name>Ca(2+)</name>
        <dbReference type="ChEBI" id="CHEBI:29108"/>
    </ligand>
</feature>
<feature type="binding site" evidence="7">
    <location>
        <position position="21"/>
    </location>
    <ligand>
        <name>Ca(2+)</name>
        <dbReference type="ChEBI" id="CHEBI:29108"/>
    </ligand>
</feature>
<keyword evidence="8" id="KW-0862">Zinc</keyword>
<dbReference type="GO" id="GO:0046513">
    <property type="term" value="P:ceramide biosynthetic process"/>
    <property type="evidence" value="ECO:0007669"/>
    <property type="project" value="TreeGrafter"/>
</dbReference>
<evidence type="ECO:0000256" key="9">
    <source>
        <dbReference type="SAM" id="Phobius"/>
    </source>
</evidence>
<evidence type="ECO:0000256" key="4">
    <source>
        <dbReference type="ARBA" id="ARBA00022801"/>
    </source>
</evidence>
<dbReference type="STRING" id="61395.A0A1Y1WHQ4"/>
<keyword evidence="4" id="KW-0378">Hydrolase</keyword>
<dbReference type="OrthoDB" id="187171at2759"/>
<evidence type="ECO:0000256" key="2">
    <source>
        <dbReference type="ARBA" id="ARBA00009780"/>
    </source>
</evidence>
<feature type="binding site" evidence="7">
    <location>
        <position position="19"/>
    </location>
    <ligand>
        <name>Ca(2+)</name>
        <dbReference type="ChEBI" id="CHEBI:29108"/>
    </ligand>
</feature>
<feature type="binding site" evidence="8">
    <location>
        <position position="221"/>
    </location>
    <ligand>
        <name>Zn(2+)</name>
        <dbReference type="ChEBI" id="CHEBI:29105"/>
        <note>catalytic</note>
    </ligand>
</feature>
<feature type="transmembrane region" description="Helical" evidence="9">
    <location>
        <begin position="144"/>
        <end position="161"/>
    </location>
</feature>
<feature type="transmembrane region" description="Helical" evidence="9">
    <location>
        <begin position="173"/>
        <end position="193"/>
    </location>
</feature>
<keyword evidence="7" id="KW-0479">Metal-binding</keyword>
<feature type="transmembrane region" description="Helical" evidence="9">
    <location>
        <begin position="119"/>
        <end position="138"/>
    </location>
</feature>
<dbReference type="Proteomes" id="UP000193922">
    <property type="component" value="Unassembled WGS sequence"/>
</dbReference>
<keyword evidence="3 9" id="KW-0812">Transmembrane</keyword>
<comment type="subcellular location">
    <subcellularLocation>
        <location evidence="1">Membrane</location>
        <topology evidence="1">Multi-pass membrane protein</topology>
    </subcellularLocation>
</comment>
<evidence type="ECO:0000256" key="6">
    <source>
        <dbReference type="ARBA" id="ARBA00023136"/>
    </source>
</evidence>
<dbReference type="InterPro" id="IPR008901">
    <property type="entry name" value="ACER"/>
</dbReference>
<dbReference type="EMBL" id="MCFD01000002">
    <property type="protein sequence ID" value="ORX72982.1"/>
    <property type="molecule type" value="Genomic_DNA"/>
</dbReference>
<dbReference type="GO" id="GO:0005789">
    <property type="term" value="C:endoplasmic reticulum membrane"/>
    <property type="evidence" value="ECO:0007669"/>
    <property type="project" value="TreeGrafter"/>
</dbReference>
<comment type="caution">
    <text evidence="10">The sequence shown here is derived from an EMBL/GenBank/DDBJ whole genome shotgun (WGS) entry which is preliminary data.</text>
</comment>
<evidence type="ECO:0000256" key="8">
    <source>
        <dbReference type="PIRSR" id="PIRSR608901-2"/>
    </source>
</evidence>
<keyword evidence="7" id="KW-0106">Calcium</keyword>
<dbReference type="PANTHER" id="PTHR46187:SF3">
    <property type="entry name" value="ALKALINE CERAMIDASE 3"/>
    <property type="match status" value="1"/>
</dbReference>
<comment type="cofactor">
    <cofactor evidence="8">
        <name>Zn(2+)</name>
        <dbReference type="ChEBI" id="CHEBI:29105"/>
    </cofactor>
</comment>
<evidence type="ECO:0000256" key="5">
    <source>
        <dbReference type="ARBA" id="ARBA00022989"/>
    </source>
</evidence>
<dbReference type="GO" id="GO:0046872">
    <property type="term" value="F:metal ion binding"/>
    <property type="evidence" value="ECO:0007669"/>
    <property type="project" value="UniProtKB-KW"/>
</dbReference>
<evidence type="ECO:0000313" key="10">
    <source>
        <dbReference type="EMBL" id="ORX72982.1"/>
    </source>
</evidence>
<dbReference type="GO" id="GO:0046514">
    <property type="term" value="P:ceramide catabolic process"/>
    <property type="evidence" value="ECO:0007669"/>
    <property type="project" value="TreeGrafter"/>
</dbReference>
<reference evidence="10 11" key="1">
    <citation type="submission" date="2016-07" db="EMBL/GenBank/DDBJ databases">
        <title>Pervasive Adenine N6-methylation of Active Genes in Fungi.</title>
        <authorList>
            <consortium name="DOE Joint Genome Institute"/>
            <person name="Mondo S.J."/>
            <person name="Dannebaum R.O."/>
            <person name="Kuo R.C."/>
            <person name="Labutti K."/>
            <person name="Haridas S."/>
            <person name="Kuo A."/>
            <person name="Salamov A."/>
            <person name="Ahrendt S.R."/>
            <person name="Lipzen A."/>
            <person name="Sullivan W."/>
            <person name="Andreopoulos W.B."/>
            <person name="Clum A."/>
            <person name="Lindquist E."/>
            <person name="Daum C."/>
            <person name="Ramamoorthy G.K."/>
            <person name="Gryganskyi A."/>
            <person name="Culley D."/>
            <person name="Magnuson J.K."/>
            <person name="James T.Y."/>
            <person name="O'Malley M.A."/>
            <person name="Stajich J.E."/>
            <person name="Spatafora J.W."/>
            <person name="Visel A."/>
            <person name="Grigoriev I.V."/>
        </authorList>
    </citation>
    <scope>NUCLEOTIDE SEQUENCE [LARGE SCALE GENOMIC DNA]</scope>
    <source>
        <strain evidence="10 11">ATCC 12442</strain>
    </source>
</reference>
<keyword evidence="6 9" id="KW-0472">Membrane</keyword>
<keyword evidence="5 9" id="KW-1133">Transmembrane helix</keyword>
<dbReference type="RefSeq" id="XP_040746322.1">
    <property type="nucleotide sequence ID" value="XM_040890125.1"/>
</dbReference>
<dbReference type="GO" id="GO:0016811">
    <property type="term" value="F:hydrolase activity, acting on carbon-nitrogen (but not peptide) bonds, in linear amides"/>
    <property type="evidence" value="ECO:0007669"/>
    <property type="project" value="InterPro"/>
</dbReference>
<dbReference type="AlphaFoldDB" id="A0A1Y1WHQ4"/>
<feature type="binding site" evidence="8">
    <location>
        <position position="78"/>
    </location>
    <ligand>
        <name>Zn(2+)</name>
        <dbReference type="ChEBI" id="CHEBI:29105"/>
        <note>catalytic</note>
    </ligand>
</feature>
<accession>A0A1Y1WHQ4</accession>
<organism evidence="10 11">
    <name type="scientific">Linderina pennispora</name>
    <dbReference type="NCBI Taxonomy" id="61395"/>
    <lineage>
        <taxon>Eukaryota</taxon>
        <taxon>Fungi</taxon>
        <taxon>Fungi incertae sedis</taxon>
        <taxon>Zoopagomycota</taxon>
        <taxon>Kickxellomycotina</taxon>
        <taxon>Kickxellomycetes</taxon>
        <taxon>Kickxellales</taxon>
        <taxon>Kickxellaceae</taxon>
        <taxon>Linderina</taxon>
    </lineage>
</organism>
<evidence type="ECO:0000313" key="11">
    <source>
        <dbReference type="Proteomes" id="UP000193922"/>
    </source>
</evidence>
<dbReference type="PANTHER" id="PTHR46187">
    <property type="entry name" value="ALKALINE CERAMIDASE 3"/>
    <property type="match status" value="1"/>
</dbReference>
<dbReference type="GeneID" id="63806773"/>
<feature type="binding site" evidence="7">
    <location>
        <position position="32"/>
    </location>
    <ligand>
        <name>Ca(2+)</name>
        <dbReference type="ChEBI" id="CHEBI:29108"/>
    </ligand>
</feature>
<gene>
    <name evidence="10" type="ORF">DL89DRAFT_290765</name>
</gene>
<protein>
    <submittedName>
        <fullName evidence="10">Alkaline phytoceramidase</fullName>
    </submittedName>
</protein>
<evidence type="ECO:0000256" key="1">
    <source>
        <dbReference type="ARBA" id="ARBA00004141"/>
    </source>
</evidence>
<feature type="binding site" evidence="7">
    <location>
        <position position="23"/>
    </location>
    <ligand>
        <name>Ca(2+)</name>
        <dbReference type="ChEBI" id="CHEBI:29108"/>
    </ligand>
</feature>
<name>A0A1Y1WHQ4_9FUNG</name>
<feature type="transmembrane region" description="Helical" evidence="9">
    <location>
        <begin position="62"/>
        <end position="81"/>
    </location>
</feature>
<evidence type="ECO:0000256" key="7">
    <source>
        <dbReference type="PIRSR" id="PIRSR608901-1"/>
    </source>
</evidence>
<feature type="transmembrane region" description="Helical" evidence="9">
    <location>
        <begin position="93"/>
        <end position="112"/>
    </location>
</feature>
<keyword evidence="11" id="KW-1185">Reference proteome</keyword>
<proteinExistence type="inferred from homology"/>
<dbReference type="Pfam" id="PF05875">
    <property type="entry name" value="Ceramidase"/>
    <property type="match status" value="1"/>
</dbReference>